<evidence type="ECO:0000313" key="5">
    <source>
        <dbReference type="Proteomes" id="UP001144256"/>
    </source>
</evidence>
<dbReference type="PANTHER" id="PTHR30032">
    <property type="entry name" value="N-ACETYLMURAMOYL-L-ALANINE AMIDASE-RELATED"/>
    <property type="match status" value="1"/>
</dbReference>
<evidence type="ECO:0000256" key="2">
    <source>
        <dbReference type="SAM" id="SignalP"/>
    </source>
</evidence>
<dbReference type="PROSITE" id="PS51257">
    <property type="entry name" value="PROKAR_LIPOPROTEIN"/>
    <property type="match status" value="1"/>
</dbReference>
<feature type="chain" id="PRO_5040840257" description="Sporulation stage II protein D amidase enhancer LytB N-terminal domain-containing protein" evidence="2">
    <location>
        <begin position="23"/>
        <end position="818"/>
    </location>
</feature>
<evidence type="ECO:0000313" key="4">
    <source>
        <dbReference type="EMBL" id="GKX32206.1"/>
    </source>
</evidence>
<dbReference type="Proteomes" id="UP001144256">
    <property type="component" value="Unassembled WGS sequence"/>
</dbReference>
<feature type="signal peptide" evidence="2">
    <location>
        <begin position="1"/>
        <end position="22"/>
    </location>
</feature>
<evidence type="ECO:0000256" key="1">
    <source>
        <dbReference type="SAM" id="MobiDB-lite"/>
    </source>
</evidence>
<accession>A0A9W6DGE0</accession>
<dbReference type="GO" id="GO:0030288">
    <property type="term" value="C:outer membrane-bounded periplasmic space"/>
    <property type="evidence" value="ECO:0007669"/>
    <property type="project" value="TreeGrafter"/>
</dbReference>
<evidence type="ECO:0000259" key="3">
    <source>
        <dbReference type="Pfam" id="PF08486"/>
    </source>
</evidence>
<dbReference type="InterPro" id="IPR051922">
    <property type="entry name" value="Bact_Sporulation_Assoc"/>
</dbReference>
<gene>
    <name evidence="4" type="ORF">SH1V18_46860</name>
</gene>
<dbReference type="RefSeq" id="WP_281819656.1">
    <property type="nucleotide sequence ID" value="NZ_BRLB01000028.1"/>
</dbReference>
<feature type="region of interest" description="Disordered" evidence="1">
    <location>
        <begin position="26"/>
        <end position="51"/>
    </location>
</feature>
<proteinExistence type="predicted"/>
<keyword evidence="5" id="KW-1185">Reference proteome</keyword>
<comment type="caution">
    <text evidence="4">The sequence shown here is derived from an EMBL/GenBank/DDBJ whole genome shotgun (WGS) entry which is preliminary data.</text>
</comment>
<dbReference type="InterPro" id="IPR013486">
    <property type="entry name" value="SpoIID/LytB"/>
</dbReference>
<keyword evidence="2" id="KW-0732">Signal</keyword>
<reference evidence="4" key="1">
    <citation type="submission" date="2022-06" db="EMBL/GenBank/DDBJ databases">
        <title>Vallitalea longa sp. nov., an anaerobic bacterium isolated from marine sediment.</title>
        <authorList>
            <person name="Hirano S."/>
            <person name="Terahara T."/>
            <person name="Mori K."/>
            <person name="Hamada M."/>
            <person name="Matsumoto R."/>
            <person name="Kobayashi T."/>
        </authorList>
    </citation>
    <scope>NUCLEOTIDE SEQUENCE</scope>
    <source>
        <strain evidence="4">SH18-1</strain>
    </source>
</reference>
<dbReference type="PANTHER" id="PTHR30032:SF4">
    <property type="entry name" value="AMIDASE ENHANCER"/>
    <property type="match status" value="1"/>
</dbReference>
<dbReference type="Pfam" id="PF08486">
    <property type="entry name" value="SpoIID"/>
    <property type="match status" value="1"/>
</dbReference>
<feature type="compositionally biased region" description="Acidic residues" evidence="1">
    <location>
        <begin position="26"/>
        <end position="37"/>
    </location>
</feature>
<dbReference type="InterPro" id="IPR013693">
    <property type="entry name" value="SpoIID/LytB_N"/>
</dbReference>
<name>A0A9W6DGE0_9FIRM</name>
<sequence>MRYIKLMMIVLVIIMLSGCTETEDTLEDNNIDNENDELIQTPPDTKKDTNEPVTVKSDTVITRAVAAKMIALANFDKKTIEISDREIEFEDSTPDNWFDKYINIVVINKWMLGGTKTFNPLRPLTNKELETVSQRFDIDLKKHDIDFDSNDDAVDYNDFMSFYDVLCKKNEDEGGIRTKKLIVFATPANSSSLRSWQMATNYGMYTFEGLTLDCYLDKEIEVIIRNREIVAVKEIRNEIPKLTNAYIEEINENVATVFMGGVSRDFTINHDQYKHKKNCIGDIIINDGHITGILLKENMISNKVLSISNDKVDINELGTYSLTDDAKVYSTVDGLHFKSVSNIIVGYESTNFIVDDNGYVCAAIIRDKVDMKDIRVLISTTGFANKYHDKVEVTASTDYIIEYENDKKQVKANEVTNINNDYFRDGNRVYIKPLNDGKITINNIKRGNGNSAFIPSYRGKLEIVKDSEGYLIINEVPIEEYLYAVVPSEMPTSYGLEPAKTQAVCARSYAYTQFNSNSYCKYGAHVIDSVSSQVYNNTPENETSIEAVKATSRKGLTYNGNVVSANFFSTSCGYTASSGDVWANGSTHEFPNYSPEYLTGSPQFDGETKYQDMQDEELFREFILEDTIDSYDKQFSYYRWSVELTREHIESTINNTIGKRYDIQPKQIKTLDENKIFRSRPIDGIGELKDIAVYKRGKSGIITEMLIEGSEGVVKVSTEYNIRLLISPYSYIKGEETAPVILQDGREVRGSMMPSAFYIMDKEYDKDGNLIKILFRGGGYGHGVGMSQNGVKGMVDKGYKYEEILSHYYNGTKIKEIY</sequence>
<dbReference type="GO" id="GO:0030435">
    <property type="term" value="P:sporulation resulting in formation of a cellular spore"/>
    <property type="evidence" value="ECO:0007669"/>
    <property type="project" value="InterPro"/>
</dbReference>
<dbReference type="AlphaFoldDB" id="A0A9W6DGE0"/>
<dbReference type="NCBIfam" id="TIGR02669">
    <property type="entry name" value="SpoIID_LytB"/>
    <property type="match status" value="1"/>
</dbReference>
<protein>
    <recommendedName>
        <fullName evidence="3">Sporulation stage II protein D amidase enhancer LytB N-terminal domain-containing protein</fullName>
    </recommendedName>
</protein>
<dbReference type="EMBL" id="BRLB01000028">
    <property type="protein sequence ID" value="GKX32206.1"/>
    <property type="molecule type" value="Genomic_DNA"/>
</dbReference>
<organism evidence="4 5">
    <name type="scientific">Vallitalea longa</name>
    <dbReference type="NCBI Taxonomy" id="2936439"/>
    <lineage>
        <taxon>Bacteria</taxon>
        <taxon>Bacillati</taxon>
        <taxon>Bacillota</taxon>
        <taxon>Clostridia</taxon>
        <taxon>Lachnospirales</taxon>
        <taxon>Vallitaleaceae</taxon>
        <taxon>Vallitalea</taxon>
    </lineage>
</organism>
<feature type="domain" description="Sporulation stage II protein D amidase enhancer LytB N-terminal" evidence="3">
    <location>
        <begin position="468"/>
        <end position="558"/>
    </location>
</feature>